<evidence type="ECO:0000313" key="2">
    <source>
        <dbReference type="Proteomes" id="UP001596119"/>
    </source>
</evidence>
<name>A0ABW1I3S6_9PSEU</name>
<accession>A0ABW1I3S6</accession>
<proteinExistence type="predicted"/>
<evidence type="ECO:0000313" key="1">
    <source>
        <dbReference type="EMBL" id="MFC5947069.1"/>
    </source>
</evidence>
<reference evidence="2" key="1">
    <citation type="journal article" date="2019" name="Int. J. Syst. Evol. Microbiol.">
        <title>The Global Catalogue of Microorganisms (GCM) 10K type strain sequencing project: providing services to taxonomists for standard genome sequencing and annotation.</title>
        <authorList>
            <consortium name="The Broad Institute Genomics Platform"/>
            <consortium name="The Broad Institute Genome Sequencing Center for Infectious Disease"/>
            <person name="Wu L."/>
            <person name="Ma J."/>
        </authorList>
    </citation>
    <scope>NUCLEOTIDE SEQUENCE [LARGE SCALE GENOMIC DNA]</scope>
    <source>
        <strain evidence="2">CGMCC 4.7397</strain>
    </source>
</reference>
<dbReference type="EMBL" id="JBHSQK010000005">
    <property type="protein sequence ID" value="MFC5947069.1"/>
    <property type="molecule type" value="Genomic_DNA"/>
</dbReference>
<organism evidence="1 2">
    <name type="scientific">Pseudonocardia lutea</name>
    <dbReference type="NCBI Taxonomy" id="2172015"/>
    <lineage>
        <taxon>Bacteria</taxon>
        <taxon>Bacillati</taxon>
        <taxon>Actinomycetota</taxon>
        <taxon>Actinomycetes</taxon>
        <taxon>Pseudonocardiales</taxon>
        <taxon>Pseudonocardiaceae</taxon>
        <taxon>Pseudonocardia</taxon>
    </lineage>
</organism>
<comment type="caution">
    <text evidence="1">The sequence shown here is derived from an EMBL/GenBank/DDBJ whole genome shotgun (WGS) entry which is preliminary data.</text>
</comment>
<dbReference type="Proteomes" id="UP001596119">
    <property type="component" value="Unassembled WGS sequence"/>
</dbReference>
<keyword evidence="2" id="KW-1185">Reference proteome</keyword>
<sequence length="257" mass="28715">MADAAQGVWVKFARADRHFKELRDAVRAYLETDPYQVYEEEEPETGALVTRVRVVADPPVELAAILGDVFHNARSALDHLACYLVERDGGTPDKGTYFPTGKSKSEFSKAVKDKLRGTAEPTKERVRALEVYPSGDDDLWLLHQLDIDDKHKLLIAVGMSYSSLNMHSAMLFQGEIVEFPPLAIIPEDKMHGLKDGDVVFRVMKEARESGGDAFRSKYTFTFALGFINPTTGEAEDILQTTERLLQHAKDVAKDLLS</sequence>
<protein>
    <submittedName>
        <fullName evidence="1">Uncharacterized protein</fullName>
    </submittedName>
</protein>
<gene>
    <name evidence="1" type="ORF">ACFQH9_02100</name>
</gene>
<dbReference type="RefSeq" id="WP_379563565.1">
    <property type="nucleotide sequence ID" value="NZ_JBHSQK010000005.1"/>
</dbReference>